<keyword evidence="6" id="KW-0732">Signal</keyword>
<sequence>MHKRGQHGYMRLLLALAWFASGTVSAATEQPDKRPDVVLIVSDDGGYSDFGFNGCKDFRTPALDKLASQGIVFRNAYVCASVCSPSRAGLLTGRHPARIGHEFNPPQGRGDTGGLPLPEKTLADYLQQAGYTTAAFGKWHLGTAQGMTPNERGFGHFYGFLGGSHDYLPAAGRRPKQQAMTLNGVEEPLGEYITDAISTRAADYIGNQPKNKPLFLYVAFNCPHSPMQAKPGTESRFSSIEDGQRRTLAAMQASLDEGVARIATALQQRGKLDNTILWFINDNGAGTYWNFDNGGLRNRKGSLFDGGIKVASFVRWPQGIRQPGIQQSPVSSLDIAATVLAAAGVPPSSLHGAQDGISLLPHWRGEAAAPQPRTLYWRQGRIGAIRRGDAKLLLIDEQPALLFDLKTDPNETTDLLPRHKELAASLAADFTRWNRLNKKTAWAPTSQPGVRQYDPASPRDAWKQRAARETSSAHDGE</sequence>
<dbReference type="STRING" id="1679444.PYTT_1236"/>
<comment type="similarity">
    <text evidence="1">Belongs to the sulfatase family.</text>
</comment>
<dbReference type="PANTHER" id="PTHR42693">
    <property type="entry name" value="ARYLSULFATASE FAMILY MEMBER"/>
    <property type="match status" value="1"/>
</dbReference>
<dbReference type="KEGG" id="agl:PYTT_1236"/>
<dbReference type="EMBL" id="LT629973">
    <property type="protein sequence ID" value="SEH85560.1"/>
    <property type="molecule type" value="Genomic_DNA"/>
</dbReference>
<name>A0A1H6LAM7_9BACT</name>
<evidence type="ECO:0000256" key="5">
    <source>
        <dbReference type="SAM" id="MobiDB-lite"/>
    </source>
</evidence>
<evidence type="ECO:0000313" key="9">
    <source>
        <dbReference type="Proteomes" id="UP000176204"/>
    </source>
</evidence>
<evidence type="ECO:0000256" key="1">
    <source>
        <dbReference type="ARBA" id="ARBA00008779"/>
    </source>
</evidence>
<evidence type="ECO:0000259" key="7">
    <source>
        <dbReference type="Pfam" id="PF00884"/>
    </source>
</evidence>
<organism evidence="8 9">
    <name type="scientific">Akkermansia glycaniphila</name>
    <dbReference type="NCBI Taxonomy" id="1679444"/>
    <lineage>
        <taxon>Bacteria</taxon>
        <taxon>Pseudomonadati</taxon>
        <taxon>Verrucomicrobiota</taxon>
        <taxon>Verrucomicrobiia</taxon>
        <taxon>Verrucomicrobiales</taxon>
        <taxon>Akkermansiaceae</taxon>
        <taxon>Akkermansia</taxon>
    </lineage>
</organism>
<feature type="signal peptide" evidence="6">
    <location>
        <begin position="1"/>
        <end position="26"/>
    </location>
</feature>
<feature type="region of interest" description="Disordered" evidence="5">
    <location>
        <begin position="441"/>
        <end position="477"/>
    </location>
</feature>
<feature type="compositionally biased region" description="Basic and acidic residues" evidence="5">
    <location>
        <begin position="460"/>
        <end position="477"/>
    </location>
</feature>
<dbReference type="OrthoDB" id="9803751at2"/>
<reference evidence="9" key="1">
    <citation type="submission" date="2016-09" db="EMBL/GenBank/DDBJ databases">
        <authorList>
            <person name="Koehorst J."/>
        </authorList>
    </citation>
    <scope>NUCLEOTIDE SEQUENCE [LARGE SCALE GENOMIC DNA]</scope>
</reference>
<accession>A0A1H6LAM7</accession>
<dbReference type="Proteomes" id="UP000176204">
    <property type="component" value="Chromosome I"/>
</dbReference>
<dbReference type="InterPro" id="IPR017850">
    <property type="entry name" value="Alkaline_phosphatase_core_sf"/>
</dbReference>
<dbReference type="SUPFAM" id="SSF53649">
    <property type="entry name" value="Alkaline phosphatase-like"/>
    <property type="match status" value="1"/>
</dbReference>
<dbReference type="InterPro" id="IPR050738">
    <property type="entry name" value="Sulfatase"/>
</dbReference>
<evidence type="ECO:0000256" key="6">
    <source>
        <dbReference type="SAM" id="SignalP"/>
    </source>
</evidence>
<dbReference type="GO" id="GO:0046872">
    <property type="term" value="F:metal ion binding"/>
    <property type="evidence" value="ECO:0007669"/>
    <property type="project" value="UniProtKB-KW"/>
</dbReference>
<dbReference type="InterPro" id="IPR024607">
    <property type="entry name" value="Sulfatase_CS"/>
</dbReference>
<evidence type="ECO:0000256" key="2">
    <source>
        <dbReference type="ARBA" id="ARBA00022723"/>
    </source>
</evidence>
<gene>
    <name evidence="8" type="ORF">PYTT_1236</name>
</gene>
<dbReference type="Pfam" id="PF00884">
    <property type="entry name" value="Sulfatase"/>
    <property type="match status" value="1"/>
</dbReference>
<keyword evidence="4" id="KW-0106">Calcium</keyword>
<proteinExistence type="inferred from homology"/>
<feature type="domain" description="Sulfatase N-terminal" evidence="7">
    <location>
        <begin position="35"/>
        <end position="345"/>
    </location>
</feature>
<feature type="chain" id="PRO_5009604504" evidence="6">
    <location>
        <begin position="27"/>
        <end position="477"/>
    </location>
</feature>
<evidence type="ECO:0000313" key="8">
    <source>
        <dbReference type="EMBL" id="SEH85560.1"/>
    </source>
</evidence>
<dbReference type="Gene3D" id="3.30.1120.10">
    <property type="match status" value="1"/>
</dbReference>
<keyword evidence="2" id="KW-0479">Metal-binding</keyword>
<dbReference type="Gene3D" id="3.40.720.10">
    <property type="entry name" value="Alkaline Phosphatase, subunit A"/>
    <property type="match status" value="1"/>
</dbReference>
<dbReference type="AlphaFoldDB" id="A0A1H6LAM7"/>
<protein>
    <submittedName>
        <fullName evidence="8">Sulfatase</fullName>
    </submittedName>
</protein>
<evidence type="ECO:0000256" key="3">
    <source>
        <dbReference type="ARBA" id="ARBA00022801"/>
    </source>
</evidence>
<dbReference type="PROSITE" id="PS00523">
    <property type="entry name" value="SULFATASE_1"/>
    <property type="match status" value="1"/>
</dbReference>
<keyword evidence="9" id="KW-1185">Reference proteome</keyword>
<dbReference type="InterPro" id="IPR000917">
    <property type="entry name" value="Sulfatase_N"/>
</dbReference>
<dbReference type="PANTHER" id="PTHR42693:SF53">
    <property type="entry name" value="ENDO-4-O-SULFATASE"/>
    <property type="match status" value="1"/>
</dbReference>
<keyword evidence="3" id="KW-0378">Hydrolase</keyword>
<evidence type="ECO:0000256" key="4">
    <source>
        <dbReference type="ARBA" id="ARBA00022837"/>
    </source>
</evidence>
<dbReference type="GO" id="GO:0004065">
    <property type="term" value="F:arylsulfatase activity"/>
    <property type="evidence" value="ECO:0007669"/>
    <property type="project" value="TreeGrafter"/>
</dbReference>